<evidence type="ECO:0000313" key="2">
    <source>
        <dbReference type="Proteomes" id="UP001142400"/>
    </source>
</evidence>
<dbReference type="Proteomes" id="UP001142400">
    <property type="component" value="Unassembled WGS sequence"/>
</dbReference>
<protein>
    <submittedName>
        <fullName evidence="1">Uncharacterized protein</fullName>
    </submittedName>
</protein>
<accession>A0A9X2LUG6</accession>
<proteinExistence type="predicted"/>
<organism evidence="1 2">
    <name type="scientific">Streptomyces malaysiensis subsp. samsunensis</name>
    <dbReference type="NCBI Taxonomy" id="459658"/>
    <lineage>
        <taxon>Bacteria</taxon>
        <taxon>Bacillati</taxon>
        <taxon>Actinomycetota</taxon>
        <taxon>Actinomycetes</taxon>
        <taxon>Kitasatosporales</taxon>
        <taxon>Streptomycetaceae</taxon>
        <taxon>Streptomyces</taxon>
        <taxon>Streptomyces violaceusniger group</taxon>
    </lineage>
</organism>
<comment type="caution">
    <text evidence="1">The sequence shown here is derived from an EMBL/GenBank/DDBJ whole genome shotgun (WGS) entry which is preliminary data.</text>
</comment>
<name>A0A9X2LUG6_STRMQ</name>
<reference evidence="1" key="1">
    <citation type="submission" date="2022-06" db="EMBL/GenBank/DDBJ databases">
        <title>WGS of actinobacteria.</title>
        <authorList>
            <person name="Thawai C."/>
        </authorList>
    </citation>
    <scope>NUCLEOTIDE SEQUENCE</scope>
    <source>
        <strain evidence="1">DSM 42010</strain>
    </source>
</reference>
<evidence type="ECO:0000313" key="1">
    <source>
        <dbReference type="EMBL" id="MCQ8829968.1"/>
    </source>
</evidence>
<sequence>MLFTTACLYGLRDRMCDDLSLLDRFPAEAAAMARRVAECLDRLLVGVGAVRMVAGEERLLCVPPAAAEPVGSDRHRPVLVVTHVVGDQAHQLQHVPGEDDGAGVEEDLLFLGRRRDGA</sequence>
<gene>
    <name evidence="1" type="ORF">NQU54_12980</name>
</gene>
<dbReference type="RefSeq" id="WP_257631185.1">
    <property type="nucleotide sequence ID" value="NZ_JANIIC010000012.1"/>
</dbReference>
<dbReference type="AlphaFoldDB" id="A0A9X2LUG6"/>
<dbReference type="EMBL" id="JANIIC010000012">
    <property type="protein sequence ID" value="MCQ8829968.1"/>
    <property type="molecule type" value="Genomic_DNA"/>
</dbReference>
<keyword evidence="2" id="KW-1185">Reference proteome</keyword>